<evidence type="ECO:0000256" key="1">
    <source>
        <dbReference type="SAM" id="MobiDB-lite"/>
    </source>
</evidence>
<dbReference type="Pfam" id="PF13178">
    <property type="entry name" value="DUF4005"/>
    <property type="match status" value="1"/>
</dbReference>
<accession>D5A8B6</accession>
<feature type="compositionally biased region" description="Low complexity" evidence="1">
    <location>
        <begin position="189"/>
        <end position="202"/>
    </location>
</feature>
<dbReference type="AlphaFoldDB" id="D5A8B6"/>
<proteinExistence type="evidence at transcript level"/>
<sequence>MGKQNCGKDCRSADEMAVKTVEVDMARSNSTTNNRSRHHSQPPPNSFLSSPGRKSHHYQPAPVTPSPAAKSGTPHVRSASPRSCGGRKSNYNEDIHTPASLSGGARLGSRRTTVVDYSSVHDDDSFAYSPAVPNYMTATESARAKIRSQSAPRQRPGTPEKERLSSVKKRLSFPAVATDASSMASSAVPRKSPSLRSPSLKSMPGPIRIERSNFSVSESNNGEETTPSSIGDLRKWLR</sequence>
<organism evidence="3">
    <name type="scientific">Picea sitchensis</name>
    <name type="common">Sitka spruce</name>
    <name type="synonym">Pinus sitchensis</name>
    <dbReference type="NCBI Taxonomy" id="3332"/>
    <lineage>
        <taxon>Eukaryota</taxon>
        <taxon>Viridiplantae</taxon>
        <taxon>Streptophyta</taxon>
        <taxon>Embryophyta</taxon>
        <taxon>Tracheophyta</taxon>
        <taxon>Spermatophyta</taxon>
        <taxon>Pinopsida</taxon>
        <taxon>Pinidae</taxon>
        <taxon>Conifers I</taxon>
        <taxon>Pinales</taxon>
        <taxon>Pinaceae</taxon>
        <taxon>Picea</taxon>
    </lineage>
</organism>
<feature type="compositionally biased region" description="Polar residues" evidence="1">
    <location>
        <begin position="212"/>
        <end position="229"/>
    </location>
</feature>
<feature type="region of interest" description="Disordered" evidence="1">
    <location>
        <begin position="139"/>
        <end position="238"/>
    </location>
</feature>
<evidence type="ECO:0000259" key="2">
    <source>
        <dbReference type="Pfam" id="PF13178"/>
    </source>
</evidence>
<dbReference type="EMBL" id="BT122404">
    <property type="protein sequence ID" value="ADE75785.1"/>
    <property type="molecule type" value="mRNA"/>
</dbReference>
<dbReference type="InterPro" id="IPR025064">
    <property type="entry name" value="DUF4005"/>
</dbReference>
<protein>
    <recommendedName>
        <fullName evidence="2">DUF4005 domain-containing protein</fullName>
    </recommendedName>
</protein>
<name>D5A8B6_PICSI</name>
<evidence type="ECO:0000313" key="3">
    <source>
        <dbReference type="EMBL" id="ADE75785.1"/>
    </source>
</evidence>
<reference evidence="3" key="1">
    <citation type="submission" date="2010-04" db="EMBL/GenBank/DDBJ databases">
        <authorList>
            <person name="Reid K.E."/>
            <person name="Liao N."/>
            <person name="Chan S."/>
            <person name="Docking R."/>
            <person name="Taylor G."/>
            <person name="Moore R."/>
            <person name="Mayo M."/>
            <person name="Munro S."/>
            <person name="King J."/>
            <person name="Yanchuk A."/>
            <person name="Holt R."/>
            <person name="Jones S."/>
            <person name="Marra M."/>
            <person name="Ritland C.E."/>
            <person name="Ritland K."/>
            <person name="Bohlmann J."/>
        </authorList>
    </citation>
    <scope>NUCLEOTIDE SEQUENCE</scope>
    <source>
        <tissue evidence="3">Buds collected with no treatment. Collection October 2007</tissue>
    </source>
</reference>
<feature type="region of interest" description="Disordered" evidence="1">
    <location>
        <begin position="21"/>
        <end position="110"/>
    </location>
</feature>
<feature type="domain" description="DUF4005" evidence="2">
    <location>
        <begin position="81"/>
        <end position="197"/>
    </location>
</feature>